<proteinExistence type="predicted"/>
<reference evidence="2" key="1">
    <citation type="submission" date="2021-01" db="EMBL/GenBank/DDBJ databases">
        <authorList>
            <consortium name="Genoscope - CEA"/>
            <person name="William W."/>
        </authorList>
    </citation>
    <scope>NUCLEOTIDE SEQUENCE</scope>
</reference>
<accession>A0A816IY53</accession>
<protein>
    <submittedName>
        <fullName evidence="2">(rape) hypothetical protein</fullName>
    </submittedName>
</protein>
<dbReference type="EMBL" id="HG994373">
    <property type="protein sequence ID" value="CAF1722302.1"/>
    <property type="molecule type" value="Genomic_DNA"/>
</dbReference>
<evidence type="ECO:0000313" key="2">
    <source>
        <dbReference type="EMBL" id="CAF1722302.1"/>
    </source>
</evidence>
<dbReference type="AlphaFoldDB" id="A0A816IY53"/>
<organism evidence="2">
    <name type="scientific">Brassica napus</name>
    <name type="common">Rape</name>
    <dbReference type="NCBI Taxonomy" id="3708"/>
    <lineage>
        <taxon>Eukaryota</taxon>
        <taxon>Viridiplantae</taxon>
        <taxon>Streptophyta</taxon>
        <taxon>Embryophyta</taxon>
        <taxon>Tracheophyta</taxon>
        <taxon>Spermatophyta</taxon>
        <taxon>Magnoliopsida</taxon>
        <taxon>eudicotyledons</taxon>
        <taxon>Gunneridae</taxon>
        <taxon>Pentapetalae</taxon>
        <taxon>rosids</taxon>
        <taxon>malvids</taxon>
        <taxon>Brassicales</taxon>
        <taxon>Brassicaceae</taxon>
        <taxon>Brassiceae</taxon>
        <taxon>Brassica</taxon>
    </lineage>
</organism>
<sequence>TEIPFDFLLPSSFRVHPLFNLRRFLHVLCHQDWRFERFSGSNRFYRQNMKGADCNLDIMPPRKKQNKRSNKLNLKKRTLSKSQKLELKKLEEDREKELLSAKKI</sequence>
<name>A0A816IY53_BRANA</name>
<gene>
    <name evidence="2" type="ORF">DARMORV10_C09P19000.1</name>
</gene>
<feature type="non-terminal residue" evidence="2">
    <location>
        <position position="104"/>
    </location>
</feature>
<feature type="compositionally biased region" description="Basic residues" evidence="1">
    <location>
        <begin position="61"/>
        <end position="75"/>
    </location>
</feature>
<evidence type="ECO:0000256" key="1">
    <source>
        <dbReference type="SAM" id="MobiDB-lite"/>
    </source>
</evidence>
<feature type="region of interest" description="Disordered" evidence="1">
    <location>
        <begin position="55"/>
        <end position="75"/>
    </location>
</feature>
<dbReference type="Proteomes" id="UP001295469">
    <property type="component" value="Chromosome C09"/>
</dbReference>